<protein>
    <submittedName>
        <fullName evidence="2">Catechol 2,3-dioxygenase-like lactoylglutathione lyase family enzyme</fullName>
    </submittedName>
</protein>
<dbReference type="SUPFAM" id="SSF54593">
    <property type="entry name" value="Glyoxalase/Bleomycin resistance protein/Dihydroxybiphenyl dioxygenase"/>
    <property type="match status" value="1"/>
</dbReference>
<keyword evidence="3" id="KW-1185">Reference proteome</keyword>
<keyword evidence="2" id="KW-0223">Dioxygenase</keyword>
<gene>
    <name evidence="2" type="ORF">C8D90_102211</name>
</gene>
<dbReference type="Pfam" id="PF00903">
    <property type="entry name" value="Glyoxalase"/>
    <property type="match status" value="1"/>
</dbReference>
<keyword evidence="2" id="KW-0560">Oxidoreductase</keyword>
<dbReference type="InterPro" id="IPR029068">
    <property type="entry name" value="Glyas_Bleomycin-R_OHBP_Dase"/>
</dbReference>
<dbReference type="RefSeq" id="WP_162844367.1">
    <property type="nucleotide sequence ID" value="NZ_QRAP01000002.1"/>
</dbReference>
<evidence type="ECO:0000313" key="2">
    <source>
        <dbReference type="EMBL" id="RDK95730.1"/>
    </source>
</evidence>
<accession>A0A370R1C3</accession>
<feature type="domain" description="VOC" evidence="1">
    <location>
        <begin position="155"/>
        <end position="278"/>
    </location>
</feature>
<reference evidence="2 3" key="1">
    <citation type="submission" date="2018-07" db="EMBL/GenBank/DDBJ databases">
        <title>Genomic Encyclopedia of Type Strains, Phase IV (KMG-IV): sequencing the most valuable type-strain genomes for metagenomic binning, comparative biology and taxonomic classification.</title>
        <authorList>
            <person name="Goeker M."/>
        </authorList>
    </citation>
    <scope>NUCLEOTIDE SEQUENCE [LARGE SCALE GENOMIC DNA]</scope>
    <source>
        <strain evidence="2 3">DSM 103736</strain>
    </source>
</reference>
<keyword evidence="2" id="KW-0456">Lyase</keyword>
<dbReference type="Gene3D" id="3.10.180.10">
    <property type="entry name" value="2,3-Dihydroxybiphenyl 1,2-Dioxygenase, domain 1"/>
    <property type="match status" value="2"/>
</dbReference>
<dbReference type="AlphaFoldDB" id="A0A370R1C3"/>
<dbReference type="EMBL" id="QRAP01000002">
    <property type="protein sequence ID" value="RDK95730.1"/>
    <property type="molecule type" value="Genomic_DNA"/>
</dbReference>
<dbReference type="Proteomes" id="UP000254848">
    <property type="component" value="Unassembled WGS sequence"/>
</dbReference>
<dbReference type="GO" id="GO:0016829">
    <property type="term" value="F:lyase activity"/>
    <property type="evidence" value="ECO:0007669"/>
    <property type="project" value="UniProtKB-KW"/>
</dbReference>
<dbReference type="InterPro" id="IPR037523">
    <property type="entry name" value="VOC_core"/>
</dbReference>
<dbReference type="GO" id="GO:0051213">
    <property type="term" value="F:dioxygenase activity"/>
    <property type="evidence" value="ECO:0007669"/>
    <property type="project" value="UniProtKB-KW"/>
</dbReference>
<sequence length="311" mass="34262">MTAKAQSLAYVAFQVTDLALMRQFMTDFGMYPAGACDDGDTLLMRGVGTTPVIHVSHLGEDNRFLGLALNVSSAEDLRFLSNQPGASAIEDNPLPGGGQRVRLRTPDGIEIIALHGVQPAAPLPVRSVHLFNNAAEQPRVNNSIRARAAIAPVLSLGHCVLRVSNCRESSDWFTHHFGMVISDFISTPALYPIGAFMRFDHGEALVDHHSLLINEADEIGLHHCGFEVQDLDAVYTAHEYLMEQGYELECGVGRHLLGSQIYDYWRDPFGNRVEHYTDGDRVNHHHQATHFTGSGDGTTQWGMKVPPSFFS</sequence>
<dbReference type="PROSITE" id="PS51819">
    <property type="entry name" value="VOC"/>
    <property type="match status" value="1"/>
</dbReference>
<proteinExistence type="predicted"/>
<organism evidence="2 3">
    <name type="scientific">Enterobacillus tribolii</name>
    <dbReference type="NCBI Taxonomy" id="1487935"/>
    <lineage>
        <taxon>Bacteria</taxon>
        <taxon>Pseudomonadati</taxon>
        <taxon>Pseudomonadota</taxon>
        <taxon>Gammaproteobacteria</taxon>
        <taxon>Enterobacterales</taxon>
        <taxon>Hafniaceae</taxon>
        <taxon>Enterobacillus</taxon>
    </lineage>
</organism>
<dbReference type="InterPro" id="IPR004360">
    <property type="entry name" value="Glyas_Fos-R_dOase_dom"/>
</dbReference>
<comment type="caution">
    <text evidence="2">The sequence shown here is derived from an EMBL/GenBank/DDBJ whole genome shotgun (WGS) entry which is preliminary data.</text>
</comment>
<evidence type="ECO:0000313" key="3">
    <source>
        <dbReference type="Proteomes" id="UP000254848"/>
    </source>
</evidence>
<name>A0A370R1C3_9GAMM</name>
<evidence type="ECO:0000259" key="1">
    <source>
        <dbReference type="PROSITE" id="PS51819"/>
    </source>
</evidence>